<gene>
    <name evidence="2" type="ORF">H5993_04465</name>
</gene>
<evidence type="ECO:0000313" key="2">
    <source>
        <dbReference type="EMBL" id="MBM6754015.1"/>
    </source>
</evidence>
<accession>A0ABS2ENS8</accession>
<sequence length="78" mass="9574">MIKEWLDQIWQYTINHKWSKDIFRANLLYILIILIYDCFHLIYHHLRIVPAGIFFRLFIVLNVCLFFKALLDYLSPDD</sequence>
<feature type="transmembrane region" description="Helical" evidence="1">
    <location>
        <begin position="53"/>
        <end position="71"/>
    </location>
</feature>
<keyword evidence="1" id="KW-0472">Membrane</keyword>
<keyword evidence="1" id="KW-0812">Transmembrane</keyword>
<keyword evidence="3" id="KW-1185">Reference proteome</keyword>
<evidence type="ECO:0000313" key="3">
    <source>
        <dbReference type="Proteomes" id="UP000776629"/>
    </source>
</evidence>
<dbReference type="Proteomes" id="UP000776629">
    <property type="component" value="Unassembled WGS sequence"/>
</dbReference>
<keyword evidence="1" id="KW-1133">Transmembrane helix</keyword>
<comment type="caution">
    <text evidence="2">The sequence shown here is derived from an EMBL/GenBank/DDBJ whole genome shotgun (WGS) entry which is preliminary data.</text>
</comment>
<evidence type="ECO:0000256" key="1">
    <source>
        <dbReference type="SAM" id="Phobius"/>
    </source>
</evidence>
<feature type="transmembrane region" description="Helical" evidence="1">
    <location>
        <begin position="27"/>
        <end position="46"/>
    </location>
</feature>
<proteinExistence type="predicted"/>
<protein>
    <submittedName>
        <fullName evidence="2">Uncharacterized protein</fullName>
    </submittedName>
</protein>
<reference evidence="2 3" key="1">
    <citation type="journal article" date="2021" name="Sci. Rep.">
        <title>The distribution of antibiotic resistance genes in chicken gut microbiota commensals.</title>
        <authorList>
            <person name="Juricova H."/>
            <person name="Matiasovicova J."/>
            <person name="Kubasova T."/>
            <person name="Cejkova D."/>
            <person name="Rychlik I."/>
        </authorList>
    </citation>
    <scope>NUCLEOTIDE SEQUENCE [LARGE SCALE GENOMIC DNA]</scope>
    <source>
        <strain evidence="2 3">An810</strain>
    </source>
</reference>
<name>A0ABS2ENS8_9LACO</name>
<organism evidence="2 3">
    <name type="scientific">Limosilactobacillus alvi</name>
    <dbReference type="NCBI Taxonomy" id="990412"/>
    <lineage>
        <taxon>Bacteria</taxon>
        <taxon>Bacillati</taxon>
        <taxon>Bacillota</taxon>
        <taxon>Bacilli</taxon>
        <taxon>Lactobacillales</taxon>
        <taxon>Lactobacillaceae</taxon>
        <taxon>Limosilactobacillus</taxon>
    </lineage>
</organism>
<dbReference type="EMBL" id="JACJJQ010000015">
    <property type="protein sequence ID" value="MBM6754015.1"/>
    <property type="molecule type" value="Genomic_DNA"/>
</dbReference>